<dbReference type="EMBL" id="KE346362">
    <property type="protein sequence ID" value="KJE91677.1"/>
    <property type="molecule type" value="Genomic_DNA"/>
</dbReference>
<gene>
    <name evidence="2" type="ORF">CAOG_002781</name>
</gene>
<proteinExistence type="predicted"/>
<dbReference type="InParanoid" id="A0A0D2VN58"/>
<evidence type="ECO:0000313" key="2">
    <source>
        <dbReference type="EMBL" id="KJE91677.1"/>
    </source>
</evidence>
<evidence type="ECO:0000313" key="3">
    <source>
        <dbReference type="Proteomes" id="UP000008743"/>
    </source>
</evidence>
<organism evidence="2 3">
    <name type="scientific">Capsaspora owczarzaki (strain ATCC 30864)</name>
    <dbReference type="NCBI Taxonomy" id="595528"/>
    <lineage>
        <taxon>Eukaryota</taxon>
        <taxon>Filasterea</taxon>
        <taxon>Capsaspora</taxon>
    </lineage>
</organism>
<feature type="compositionally biased region" description="Low complexity" evidence="1">
    <location>
        <begin position="361"/>
        <end position="383"/>
    </location>
</feature>
<dbReference type="RefSeq" id="XP_004349534.1">
    <property type="nucleotide sequence ID" value="XM_004349484.2"/>
</dbReference>
<feature type="compositionally biased region" description="Polar residues" evidence="1">
    <location>
        <begin position="310"/>
        <end position="330"/>
    </location>
</feature>
<dbReference type="Proteomes" id="UP000008743">
    <property type="component" value="Unassembled WGS sequence"/>
</dbReference>
<feature type="compositionally biased region" description="Acidic residues" evidence="1">
    <location>
        <begin position="384"/>
        <end position="395"/>
    </location>
</feature>
<sequence length="558" mass="56557">MLVSQPSSAANSRAASPSGLQQTTFSNLNAASGFLSSANPASTDALLIGLNAAAASATDSSAGYSSPRAAALLAANAANAFAANAAAASLVAANGLPTGAGGLGSSNPASLDTSPTGIGAGINGNLPASSIFKPMMAPFAGGSARFTPVNAAARAVAAGGSMSGTATPTAAGAGWNSPLFQRTLTAPGMPGSGANTPTLGQSFAGDAGFPSGGNSLPLNGAIGSASGAFTPGGSNARPGLQAPPVPTHGSFETTQPNVYNICLPAGLHAGSTFSISLNIATPVNSCANCCGTGASGGSNAAPGSHHNKPRSATNPSSSYPGTRFRTSARNLSRAASPDSASNAPSDDGSDDDVDTQDRGHGSSSSINTSNNNSNSNNNNNSNNDDGDYGSDDSDTEGPNSSGKRRRARNANYNDTAREVKRPATGFTAALPDEVVNEMRQLAHSIATCEELPEDVRAPRTGIGCMIALFEMLEPAEIEEHVRLSKAAWSTVAEFCVNDGRPDDLPPRAHHFSTPAYKKLIEEWTESYFEDCPKKIALLRVFDVARMVFKKRFRGGEDA</sequence>
<feature type="compositionally biased region" description="Low complexity" evidence="1">
    <location>
        <begin position="332"/>
        <end position="346"/>
    </location>
</feature>
<evidence type="ECO:0000256" key="1">
    <source>
        <dbReference type="SAM" id="MobiDB-lite"/>
    </source>
</evidence>
<reference evidence="3" key="1">
    <citation type="submission" date="2011-02" db="EMBL/GenBank/DDBJ databases">
        <title>The Genome Sequence of Capsaspora owczarzaki ATCC 30864.</title>
        <authorList>
            <person name="Russ C."/>
            <person name="Cuomo C."/>
            <person name="Burger G."/>
            <person name="Gray M.W."/>
            <person name="Holland P.W.H."/>
            <person name="King N."/>
            <person name="Lang F.B.F."/>
            <person name="Roger A.J."/>
            <person name="Ruiz-Trillo I."/>
            <person name="Young S.K."/>
            <person name="Zeng Q."/>
            <person name="Gargeya S."/>
            <person name="Alvarado L."/>
            <person name="Berlin A."/>
            <person name="Chapman S.B."/>
            <person name="Chen Z."/>
            <person name="Freedman E."/>
            <person name="Gellesch M."/>
            <person name="Goldberg J."/>
            <person name="Griggs A."/>
            <person name="Gujja S."/>
            <person name="Heilman E."/>
            <person name="Heiman D."/>
            <person name="Howarth C."/>
            <person name="Mehta T."/>
            <person name="Neiman D."/>
            <person name="Pearson M."/>
            <person name="Roberts A."/>
            <person name="Saif S."/>
            <person name="Shea T."/>
            <person name="Shenoy N."/>
            <person name="Sisk P."/>
            <person name="Stolte C."/>
            <person name="Sykes S."/>
            <person name="White J."/>
            <person name="Yandava C."/>
            <person name="Haas B."/>
            <person name="Nusbaum C."/>
            <person name="Birren B."/>
        </authorList>
    </citation>
    <scope>NUCLEOTIDE SEQUENCE</scope>
    <source>
        <strain evidence="3">ATCC 30864</strain>
    </source>
</reference>
<feature type="region of interest" description="Disordered" evidence="1">
    <location>
        <begin position="296"/>
        <end position="425"/>
    </location>
</feature>
<accession>A0A0D2VN58</accession>
<feature type="region of interest" description="Disordered" evidence="1">
    <location>
        <begin position="230"/>
        <end position="251"/>
    </location>
</feature>
<dbReference type="AlphaFoldDB" id="A0A0D2VN58"/>
<protein>
    <submittedName>
        <fullName evidence="2">Uncharacterized protein</fullName>
    </submittedName>
</protein>
<keyword evidence="3" id="KW-1185">Reference proteome</keyword>
<name>A0A0D2VN58_CAPO3</name>